<keyword evidence="5" id="KW-0067">ATP-binding</keyword>
<gene>
    <name evidence="8" type="ORF">JRV97_10450</name>
</gene>
<feature type="domain" description="PhoH-like protein" evidence="7">
    <location>
        <begin position="111"/>
        <end position="314"/>
    </location>
</feature>
<dbReference type="SUPFAM" id="SSF52540">
    <property type="entry name" value="P-loop containing nucleoside triphosphate hydrolases"/>
    <property type="match status" value="1"/>
</dbReference>
<evidence type="ECO:0000256" key="3">
    <source>
        <dbReference type="ARBA" id="ARBA00022490"/>
    </source>
</evidence>
<dbReference type="Proteomes" id="UP001232493">
    <property type="component" value="Chromosome"/>
</dbReference>
<dbReference type="PANTHER" id="PTHR30473:SF1">
    <property type="entry name" value="PHOH-LIKE PROTEIN"/>
    <property type="match status" value="1"/>
</dbReference>
<evidence type="ECO:0000256" key="6">
    <source>
        <dbReference type="ARBA" id="ARBA00039970"/>
    </source>
</evidence>
<evidence type="ECO:0000256" key="1">
    <source>
        <dbReference type="ARBA" id="ARBA00004496"/>
    </source>
</evidence>
<dbReference type="EMBL" id="CP069362">
    <property type="protein sequence ID" value="WGS66113.1"/>
    <property type="molecule type" value="Genomic_DNA"/>
</dbReference>
<evidence type="ECO:0000256" key="2">
    <source>
        <dbReference type="ARBA" id="ARBA00010393"/>
    </source>
</evidence>
<comment type="similarity">
    <text evidence="2">Belongs to the PhoH family.</text>
</comment>
<keyword evidence="4" id="KW-0547">Nucleotide-binding</keyword>
<accession>A0ABY8PU85</accession>
<sequence length="327" mass="37448">MKDYLTIPEDIELTEIFGTYNNRVKYLKNKFNVQISYLENKIILNGGKKKNIDKVKNILKEIIEITSNSHLLDWTEFQYIVSLYETEKDLIKSNKSDYNKVVNTTVSGLRVQAKTYGQSDYIKTMKENDIVFCIGPAGTGKTYLAVAMAVEFLKTGRVQRIILTRPAVEAGEKLGFLPGTLYDKVDPYLRPLYDSLMDFISADKVIEYKEKGIIEVVPLAYMRGRTLNNAFIILDEAQNSTYYQMKMFLTRIGFNSRAVVTGDTTQIDLENKKDSGLLIVQHILKNIKGISFIELTENDVVRNPLVKEIIKAYDKFERIKGEKDGQK</sequence>
<organism evidence="8 9">
    <name type="scientific">Marinitoga aeolica</name>
    <dbReference type="NCBI Taxonomy" id="2809031"/>
    <lineage>
        <taxon>Bacteria</taxon>
        <taxon>Thermotogati</taxon>
        <taxon>Thermotogota</taxon>
        <taxon>Thermotogae</taxon>
        <taxon>Petrotogales</taxon>
        <taxon>Petrotogaceae</taxon>
        <taxon>Marinitoga</taxon>
    </lineage>
</organism>
<keyword evidence="9" id="KW-1185">Reference proteome</keyword>
<dbReference type="InterPro" id="IPR003714">
    <property type="entry name" value="PhoH"/>
</dbReference>
<comment type="subcellular location">
    <subcellularLocation>
        <location evidence="1">Cytoplasm</location>
    </subcellularLocation>
</comment>
<dbReference type="Gene3D" id="3.40.50.300">
    <property type="entry name" value="P-loop containing nucleotide triphosphate hydrolases"/>
    <property type="match status" value="1"/>
</dbReference>
<name>A0ABY8PU85_9BACT</name>
<dbReference type="InterPro" id="IPR051451">
    <property type="entry name" value="PhoH2-like"/>
</dbReference>
<proteinExistence type="inferred from homology"/>
<evidence type="ECO:0000259" key="7">
    <source>
        <dbReference type="Pfam" id="PF02562"/>
    </source>
</evidence>
<evidence type="ECO:0000256" key="4">
    <source>
        <dbReference type="ARBA" id="ARBA00022741"/>
    </source>
</evidence>
<keyword evidence="3" id="KW-0963">Cytoplasm</keyword>
<evidence type="ECO:0000313" key="8">
    <source>
        <dbReference type="EMBL" id="WGS66113.1"/>
    </source>
</evidence>
<dbReference type="InterPro" id="IPR027417">
    <property type="entry name" value="P-loop_NTPase"/>
</dbReference>
<evidence type="ECO:0000313" key="9">
    <source>
        <dbReference type="Proteomes" id="UP001232493"/>
    </source>
</evidence>
<evidence type="ECO:0000256" key="5">
    <source>
        <dbReference type="ARBA" id="ARBA00022840"/>
    </source>
</evidence>
<dbReference type="PANTHER" id="PTHR30473">
    <property type="entry name" value="PROTEIN PHOH"/>
    <property type="match status" value="1"/>
</dbReference>
<protein>
    <recommendedName>
        <fullName evidence="6">PhoH-like protein</fullName>
    </recommendedName>
</protein>
<reference evidence="8 9" key="1">
    <citation type="submission" date="2021-02" db="EMBL/GenBank/DDBJ databases">
        <title>Characterization of Marinitoga sp. nov. str. BP5-C20A.</title>
        <authorList>
            <person name="Erauso G."/>
            <person name="Postec A."/>
        </authorList>
    </citation>
    <scope>NUCLEOTIDE SEQUENCE [LARGE SCALE GENOMIC DNA]</scope>
    <source>
        <strain evidence="8 9">BP5-C20A</strain>
    </source>
</reference>
<dbReference type="Pfam" id="PF02562">
    <property type="entry name" value="PhoH"/>
    <property type="match status" value="1"/>
</dbReference>